<evidence type="ECO:0000256" key="11">
    <source>
        <dbReference type="SAM" id="SignalP"/>
    </source>
</evidence>
<dbReference type="GO" id="GO:0008202">
    <property type="term" value="P:steroid metabolic process"/>
    <property type="evidence" value="ECO:0007669"/>
    <property type="project" value="UniProtKB-ARBA"/>
</dbReference>
<keyword evidence="6 11" id="KW-0732">Signal</keyword>
<evidence type="ECO:0000256" key="8">
    <source>
        <dbReference type="ARBA" id="ARBA00022919"/>
    </source>
</evidence>
<sequence length="526" mass="59382">MFKLIESIFSALNKYFLLFLLVLVTKSSSDSLPCDQRSYGQGSYVCVCNSTYCDRVESNVPIPKGRYTVYTSNKDGYRLHKTYGQFNSTPSTTNKGIFTINKNVTYQTMIGFGGAFTDAAGINIASLSTEAQENLLKSYYSPEGIEYTVGRIPMASCDFSTHPYSYDDHPGDFMLQNFSLAVEDLKYKIPYIIAAQKMNKRNLTLFGSPWSAPAWMKDNQNMTGKGSLIGQPGGKYYKTWAQYFVRFLQEYSKHGIDLWGITAQNEPSDGKLPNFKFQAMGWTAAQQRDFIALDLGPALEKNGFQYIKLMILDDARFLLPYWAEQVFSSPEASKYISGIAVHWYEDFITPTIALSSTHQKFPDKFILATEACAGSILPFGKVILGSWERAESYAHDILQDVNNWVTGWTDWNIALDMEGGPNWVKNFVDSPIIVNAKKDEFYKQPMFYAMGHFSKFVLPGSKRIDIRGSEVDGLQISAFLQGDNSIVVVILNRSENDGIISLHDPELGYINLSYSKHSIQTVIWWT</sequence>
<feature type="chain" id="PRO_5032613820" description="Glucosylceramidase" evidence="11">
    <location>
        <begin position="30"/>
        <end position="526"/>
    </location>
</feature>
<dbReference type="GO" id="GO:0006680">
    <property type="term" value="P:glucosylceramide catabolic process"/>
    <property type="evidence" value="ECO:0007669"/>
    <property type="project" value="UniProtKB-ARBA"/>
</dbReference>
<evidence type="ECO:0000259" key="13">
    <source>
        <dbReference type="Pfam" id="PF17189"/>
    </source>
</evidence>
<evidence type="ECO:0000256" key="4">
    <source>
        <dbReference type="ARBA" id="ARBA00005382"/>
    </source>
</evidence>
<dbReference type="GO" id="GO:0007040">
    <property type="term" value="P:lysosome organization"/>
    <property type="evidence" value="ECO:0007669"/>
    <property type="project" value="UniProtKB-ARBA"/>
</dbReference>
<evidence type="ECO:0000256" key="1">
    <source>
        <dbReference type="ARBA" id="ARBA00001013"/>
    </source>
</evidence>
<evidence type="ECO:0000313" key="15">
    <source>
        <dbReference type="Proteomes" id="UP000596742"/>
    </source>
</evidence>
<dbReference type="GO" id="GO:0051246">
    <property type="term" value="P:regulation of protein metabolic process"/>
    <property type="evidence" value="ECO:0007669"/>
    <property type="project" value="UniProtKB-ARBA"/>
</dbReference>
<dbReference type="InterPro" id="IPR033453">
    <property type="entry name" value="Glyco_hydro_30_TIM-barrel"/>
</dbReference>
<dbReference type="InterPro" id="IPR001139">
    <property type="entry name" value="Glyco_hydro_30"/>
</dbReference>
<reference evidence="14" key="1">
    <citation type="submission" date="2018-11" db="EMBL/GenBank/DDBJ databases">
        <authorList>
            <person name="Alioto T."/>
            <person name="Alioto T."/>
        </authorList>
    </citation>
    <scope>NUCLEOTIDE SEQUENCE</scope>
</reference>
<name>A0A8B6ETF0_MYTGA</name>
<feature type="domain" description="Glycosyl hydrolase family 30 TIM-barrel" evidence="12">
    <location>
        <begin position="111"/>
        <end position="457"/>
    </location>
</feature>
<accession>A0A8B6ETF0</accession>
<dbReference type="SUPFAM" id="SSF51011">
    <property type="entry name" value="Glycosyl hydrolase domain"/>
    <property type="match status" value="2"/>
</dbReference>
<comment type="catalytic activity">
    <reaction evidence="1">
        <text>a beta-D-glucosyl-(1&lt;-&gt;1')-N-acylsphing-4-enine + H2O = an N-acylsphing-4-enine + D-glucose</text>
        <dbReference type="Rhea" id="RHEA:13269"/>
        <dbReference type="ChEBI" id="CHEBI:4167"/>
        <dbReference type="ChEBI" id="CHEBI:15377"/>
        <dbReference type="ChEBI" id="CHEBI:22801"/>
        <dbReference type="ChEBI" id="CHEBI:52639"/>
        <dbReference type="EC" id="3.2.1.45"/>
    </reaction>
    <physiologicalReaction direction="left-to-right" evidence="1">
        <dbReference type="Rhea" id="RHEA:13270"/>
    </physiologicalReaction>
</comment>
<dbReference type="OrthoDB" id="2160638at2759"/>
<dbReference type="GO" id="GO:0030163">
    <property type="term" value="P:protein catabolic process"/>
    <property type="evidence" value="ECO:0007669"/>
    <property type="project" value="UniProtKB-ARBA"/>
</dbReference>
<dbReference type="GO" id="GO:0005774">
    <property type="term" value="C:vacuolar membrane"/>
    <property type="evidence" value="ECO:0007669"/>
    <property type="project" value="UniProtKB-ARBA"/>
</dbReference>
<evidence type="ECO:0000256" key="5">
    <source>
        <dbReference type="ARBA" id="ARBA00012658"/>
    </source>
</evidence>
<feature type="signal peptide" evidence="11">
    <location>
        <begin position="1"/>
        <end position="29"/>
    </location>
</feature>
<dbReference type="FunFam" id="3.20.20.80:FF:000030">
    <property type="entry name" value="Lysosomal acid glucosylceramidase"/>
    <property type="match status" value="1"/>
</dbReference>
<dbReference type="PRINTS" id="PR00843">
    <property type="entry name" value="GLHYDRLASE30"/>
</dbReference>
<evidence type="ECO:0000259" key="12">
    <source>
        <dbReference type="Pfam" id="PF02055"/>
    </source>
</evidence>
<dbReference type="Proteomes" id="UP000596742">
    <property type="component" value="Unassembled WGS sequence"/>
</dbReference>
<comment type="similarity">
    <text evidence="4 10">Belongs to the glycosyl hydrolase 30 family.</text>
</comment>
<dbReference type="PANTHER" id="PTHR11069:SF23">
    <property type="entry name" value="LYSOSOMAL ACID GLUCOSYLCERAMIDASE"/>
    <property type="match status" value="1"/>
</dbReference>
<evidence type="ECO:0000256" key="2">
    <source>
        <dbReference type="ARBA" id="ARBA00004991"/>
    </source>
</evidence>
<dbReference type="Gene3D" id="3.20.20.80">
    <property type="entry name" value="Glycosidases"/>
    <property type="match status" value="1"/>
</dbReference>
<dbReference type="EC" id="3.2.1.45" evidence="5 10"/>
<dbReference type="GO" id="GO:0005764">
    <property type="term" value="C:lysosome"/>
    <property type="evidence" value="ECO:0007669"/>
    <property type="project" value="UniProtKB-ARBA"/>
</dbReference>
<keyword evidence="7 10" id="KW-0378">Hydrolase</keyword>
<keyword evidence="15" id="KW-1185">Reference proteome</keyword>
<comment type="caution">
    <text evidence="14">The sequence shown here is derived from an EMBL/GenBank/DDBJ whole genome shotgun (WGS) entry which is preliminary data.</text>
</comment>
<dbReference type="GO" id="GO:0010605">
    <property type="term" value="P:negative regulation of macromolecule metabolic process"/>
    <property type="evidence" value="ECO:0007669"/>
    <property type="project" value="UniProtKB-ARBA"/>
</dbReference>
<dbReference type="GO" id="GO:0016241">
    <property type="term" value="P:regulation of macroautophagy"/>
    <property type="evidence" value="ECO:0007669"/>
    <property type="project" value="UniProtKB-ARBA"/>
</dbReference>
<evidence type="ECO:0000256" key="3">
    <source>
        <dbReference type="ARBA" id="ARBA00005189"/>
    </source>
</evidence>
<dbReference type="GO" id="GO:0006066">
    <property type="term" value="P:alcohol metabolic process"/>
    <property type="evidence" value="ECO:0007669"/>
    <property type="project" value="UniProtKB-ARBA"/>
</dbReference>
<dbReference type="GO" id="GO:0005102">
    <property type="term" value="F:signaling receptor binding"/>
    <property type="evidence" value="ECO:0007669"/>
    <property type="project" value="UniProtKB-ARBA"/>
</dbReference>
<dbReference type="PANTHER" id="PTHR11069">
    <property type="entry name" value="GLUCOSYLCERAMIDASE"/>
    <property type="match status" value="1"/>
</dbReference>
<keyword evidence="8 10" id="KW-0746">Sphingolipid metabolism</keyword>
<dbReference type="Pfam" id="PF02055">
    <property type="entry name" value="Glyco_hydro_30"/>
    <property type="match status" value="1"/>
</dbReference>
<evidence type="ECO:0000256" key="6">
    <source>
        <dbReference type="ARBA" id="ARBA00022729"/>
    </source>
</evidence>
<dbReference type="GO" id="GO:0006914">
    <property type="term" value="P:autophagy"/>
    <property type="evidence" value="ECO:0007669"/>
    <property type="project" value="UniProtKB-ARBA"/>
</dbReference>
<proteinExistence type="inferred from homology"/>
<evidence type="ECO:0000256" key="9">
    <source>
        <dbReference type="ARBA" id="ARBA00023098"/>
    </source>
</evidence>
<organism evidence="14 15">
    <name type="scientific">Mytilus galloprovincialis</name>
    <name type="common">Mediterranean mussel</name>
    <dbReference type="NCBI Taxonomy" id="29158"/>
    <lineage>
        <taxon>Eukaryota</taxon>
        <taxon>Metazoa</taxon>
        <taxon>Spiralia</taxon>
        <taxon>Lophotrochozoa</taxon>
        <taxon>Mollusca</taxon>
        <taxon>Bivalvia</taxon>
        <taxon>Autobranchia</taxon>
        <taxon>Pteriomorphia</taxon>
        <taxon>Mytilida</taxon>
        <taxon>Mytiloidea</taxon>
        <taxon>Mytilidae</taxon>
        <taxon>Mytilinae</taxon>
        <taxon>Mytilus</taxon>
    </lineage>
</organism>
<evidence type="ECO:0000313" key="14">
    <source>
        <dbReference type="EMBL" id="VDI39595.1"/>
    </source>
</evidence>
<evidence type="ECO:0000256" key="7">
    <source>
        <dbReference type="ARBA" id="ARBA00022801"/>
    </source>
</evidence>
<dbReference type="EMBL" id="UYJE01005701">
    <property type="protein sequence ID" value="VDI39595.1"/>
    <property type="molecule type" value="Genomic_DNA"/>
</dbReference>
<keyword evidence="10 14" id="KW-0326">Glycosidase</keyword>
<dbReference type="GO" id="GO:0042391">
    <property type="term" value="P:regulation of membrane potential"/>
    <property type="evidence" value="ECO:0007669"/>
    <property type="project" value="UniProtKB-ARBA"/>
</dbReference>
<dbReference type="Pfam" id="PF17189">
    <property type="entry name" value="Glyco_hydro_30C"/>
    <property type="match status" value="1"/>
</dbReference>
<gene>
    <name evidence="14" type="ORF">MGAL_10B062236</name>
</gene>
<comment type="pathway">
    <text evidence="3">Lipid metabolism.</text>
</comment>
<dbReference type="GO" id="GO:0004348">
    <property type="term" value="F:glucosylceramidase activity"/>
    <property type="evidence" value="ECO:0007669"/>
    <property type="project" value="UniProtKB-EC"/>
</dbReference>
<dbReference type="InterPro" id="IPR017853">
    <property type="entry name" value="GH"/>
</dbReference>
<dbReference type="SUPFAM" id="SSF51445">
    <property type="entry name" value="(Trans)glycosidases"/>
    <property type="match status" value="1"/>
</dbReference>
<protein>
    <recommendedName>
        <fullName evidence="5 10">Glucosylceramidase</fullName>
        <ecNumber evidence="5 10">3.2.1.45</ecNumber>
    </recommendedName>
</protein>
<evidence type="ECO:0000256" key="10">
    <source>
        <dbReference type="RuleBase" id="RU361188"/>
    </source>
</evidence>
<dbReference type="GO" id="GO:0016758">
    <property type="term" value="F:hexosyltransferase activity"/>
    <property type="evidence" value="ECO:0007669"/>
    <property type="project" value="UniProtKB-ARBA"/>
</dbReference>
<keyword evidence="9 10" id="KW-0443">Lipid metabolism</keyword>
<dbReference type="InterPro" id="IPR033452">
    <property type="entry name" value="GH30_C"/>
</dbReference>
<dbReference type="GO" id="GO:0032006">
    <property type="term" value="P:regulation of TOR signaling"/>
    <property type="evidence" value="ECO:0007669"/>
    <property type="project" value="UniProtKB-ARBA"/>
</dbReference>
<feature type="domain" description="Glycosyl hydrolase family 30 beta sandwich" evidence="13">
    <location>
        <begin position="460"/>
        <end position="522"/>
    </location>
</feature>
<dbReference type="AlphaFoldDB" id="A0A8B6ETF0"/>
<comment type="pathway">
    <text evidence="2">Sphingolipid metabolism.</text>
</comment>